<dbReference type="Proteomes" id="UP000388235">
    <property type="component" value="Chromosome"/>
</dbReference>
<reference evidence="1 2" key="1">
    <citation type="submission" date="2019-11" db="EMBL/GenBank/DDBJ databases">
        <authorList>
            <person name="Khan S.A."/>
            <person name="Jeon C.O."/>
            <person name="Chun B.H."/>
        </authorList>
    </citation>
    <scope>NUCLEOTIDE SEQUENCE [LARGE SCALE GENOMIC DNA]</scope>
    <source>
        <strain evidence="1 2">IMCC 1097</strain>
    </source>
</reference>
<name>A0A5Q2QBY2_9GAMM</name>
<keyword evidence="2" id="KW-1185">Reference proteome</keyword>
<organism evidence="1 2">
    <name type="scientific">Litorivicinus lipolyticus</name>
    <dbReference type="NCBI Taxonomy" id="418701"/>
    <lineage>
        <taxon>Bacteria</taxon>
        <taxon>Pseudomonadati</taxon>
        <taxon>Pseudomonadota</taxon>
        <taxon>Gammaproteobacteria</taxon>
        <taxon>Oceanospirillales</taxon>
        <taxon>Litorivicinaceae</taxon>
        <taxon>Litorivicinus</taxon>
    </lineage>
</organism>
<evidence type="ECO:0000313" key="1">
    <source>
        <dbReference type="EMBL" id="QGG80614.1"/>
    </source>
</evidence>
<proteinExistence type="predicted"/>
<gene>
    <name evidence="1" type="ORF">GH975_08540</name>
</gene>
<dbReference type="Pfam" id="PF05354">
    <property type="entry name" value="Phage_attach"/>
    <property type="match status" value="1"/>
</dbReference>
<accession>A0A5Q2QBY2</accession>
<dbReference type="RefSeq" id="WP_153714118.1">
    <property type="nucleotide sequence ID" value="NZ_CP045871.1"/>
</dbReference>
<dbReference type="AlphaFoldDB" id="A0A5Q2QBY2"/>
<dbReference type="InterPro" id="IPR008018">
    <property type="entry name" value="Phage_tail_attach_FII"/>
</dbReference>
<dbReference type="GO" id="GO:0019068">
    <property type="term" value="P:virion assembly"/>
    <property type="evidence" value="ECO:0007669"/>
    <property type="project" value="InterPro"/>
</dbReference>
<dbReference type="OrthoDB" id="8410231at2"/>
<protein>
    <submittedName>
        <fullName evidence="1">Uncharacterized protein</fullName>
    </submittedName>
</protein>
<sequence>MEKLSGTAVIKAFEKAIGQMFQGLGQSALFRPLGSEEQEILVIPKAPDVILDYRDTRIHSETLELQIQKSQVPSPKSGDEILLDDRCYRLQGEPSLDLHRMVFTVEAVPCD</sequence>
<evidence type="ECO:0000313" key="2">
    <source>
        <dbReference type="Proteomes" id="UP000388235"/>
    </source>
</evidence>
<dbReference type="KEGG" id="llp:GH975_08540"/>
<dbReference type="EMBL" id="CP045871">
    <property type="protein sequence ID" value="QGG80614.1"/>
    <property type="molecule type" value="Genomic_DNA"/>
</dbReference>